<name>A0A9J7BS50_9BACT</name>
<dbReference type="EMBL" id="CP093313">
    <property type="protein sequence ID" value="UWZ85691.1"/>
    <property type="molecule type" value="Genomic_DNA"/>
</dbReference>
<dbReference type="AlphaFoldDB" id="A0A9J7BS50"/>
<organism evidence="1 2">
    <name type="scientific">Occallatibacter riparius</name>
    <dbReference type="NCBI Taxonomy" id="1002689"/>
    <lineage>
        <taxon>Bacteria</taxon>
        <taxon>Pseudomonadati</taxon>
        <taxon>Acidobacteriota</taxon>
        <taxon>Terriglobia</taxon>
        <taxon>Terriglobales</taxon>
        <taxon>Acidobacteriaceae</taxon>
        <taxon>Occallatibacter</taxon>
    </lineage>
</organism>
<accession>A0A9J7BS50</accession>
<dbReference type="Proteomes" id="UP001059380">
    <property type="component" value="Chromosome"/>
</dbReference>
<dbReference type="KEGG" id="orp:MOP44_07030"/>
<evidence type="ECO:0000313" key="2">
    <source>
        <dbReference type="Proteomes" id="UP001059380"/>
    </source>
</evidence>
<evidence type="ECO:0000313" key="1">
    <source>
        <dbReference type="EMBL" id="UWZ85691.1"/>
    </source>
</evidence>
<proteinExistence type="predicted"/>
<protein>
    <submittedName>
        <fullName evidence="1">Uncharacterized protein</fullName>
    </submittedName>
</protein>
<sequence length="184" mass="20822">MPTTKRDCTPVVNTGRSGVSTLMYDLTETGREPDSYPGPSLENWEDHPALKTAFDCLNIYAYWVSQRVIPIAFQWISEHEDEILEGFTEAQRADVGVVIEAAFELIRNDPRYNAKYLKGLDNAKFIAAQKEQNIFDPTRYNPAWTMVSRGIEDHVKTAFTTDLKEMIKDVVLEPEVPPVDAPVA</sequence>
<gene>
    <name evidence="1" type="ORF">MOP44_07030</name>
</gene>
<reference evidence="1" key="1">
    <citation type="submission" date="2021-04" db="EMBL/GenBank/DDBJ databases">
        <title>Phylogenetic analysis of Acidobacteriaceae.</title>
        <authorList>
            <person name="Qiu L."/>
            <person name="Zhang Q."/>
        </authorList>
    </citation>
    <scope>NUCLEOTIDE SEQUENCE</scope>
    <source>
        <strain evidence="1">DSM 25168</strain>
    </source>
</reference>
<dbReference type="RefSeq" id="WP_260795281.1">
    <property type="nucleotide sequence ID" value="NZ_CP093313.1"/>
</dbReference>
<keyword evidence="2" id="KW-1185">Reference proteome</keyword>